<gene>
    <name evidence="2" type="ORF">PchlO6_5133</name>
</gene>
<dbReference type="Gene3D" id="3.40.50.1820">
    <property type="entry name" value="alpha/beta hydrolase"/>
    <property type="match status" value="1"/>
</dbReference>
<dbReference type="AlphaFoldDB" id="A0AB33WK83"/>
<evidence type="ECO:0000313" key="3">
    <source>
        <dbReference type="Proteomes" id="UP000003790"/>
    </source>
</evidence>
<proteinExistence type="predicted"/>
<organism evidence="2 3">
    <name type="scientific">Pseudomonas chlororaphis O6</name>
    <dbReference type="NCBI Taxonomy" id="1037915"/>
    <lineage>
        <taxon>Bacteria</taxon>
        <taxon>Pseudomonadati</taxon>
        <taxon>Pseudomonadota</taxon>
        <taxon>Gammaproteobacteria</taxon>
        <taxon>Pseudomonadales</taxon>
        <taxon>Pseudomonadaceae</taxon>
        <taxon>Pseudomonas</taxon>
    </lineage>
</organism>
<accession>A0AB33WK83</accession>
<evidence type="ECO:0000313" key="2">
    <source>
        <dbReference type="EMBL" id="EIM13438.1"/>
    </source>
</evidence>
<dbReference type="Proteomes" id="UP000003790">
    <property type="component" value="Chromosome"/>
</dbReference>
<comment type="caution">
    <text evidence="2">The sequence shown here is derived from an EMBL/GenBank/DDBJ whole genome shotgun (WGS) entry which is preliminary data.</text>
</comment>
<dbReference type="SUPFAM" id="SSF53474">
    <property type="entry name" value="alpha/beta-Hydrolases"/>
    <property type="match status" value="1"/>
</dbReference>
<dbReference type="Pfam" id="PF00561">
    <property type="entry name" value="Abhydrolase_1"/>
    <property type="match status" value="1"/>
</dbReference>
<protein>
    <recommendedName>
        <fullName evidence="1">AB hydrolase-1 domain-containing protein</fullName>
    </recommendedName>
</protein>
<feature type="domain" description="AB hydrolase-1" evidence="1">
    <location>
        <begin position="70"/>
        <end position="170"/>
    </location>
</feature>
<dbReference type="InterPro" id="IPR000073">
    <property type="entry name" value="AB_hydrolase_1"/>
</dbReference>
<evidence type="ECO:0000259" key="1">
    <source>
        <dbReference type="Pfam" id="PF00561"/>
    </source>
</evidence>
<reference evidence="2 3" key="1">
    <citation type="journal article" date="2012" name="PLoS Genet.">
        <title>Comparative Genomics of Plant-Associated Pseudomonas spp.: Insights into Diversity and Inheritance of Traits Involved in Multitrophic Interactions.</title>
        <authorList>
            <person name="Loper J.E."/>
            <person name="Hassan K.A."/>
            <person name="Mavrodi D.V."/>
            <person name="Davis E.W.II."/>
            <person name="Lim C.K."/>
            <person name="Shaffer B.T."/>
            <person name="Elbourne L.D."/>
            <person name="Stockwell V.O."/>
            <person name="Hartney S.L."/>
            <person name="Breakwell K."/>
            <person name="Henkels M.D."/>
            <person name="Tetu S.G."/>
            <person name="Rangel L.I."/>
            <person name="Kidarsa T.A."/>
            <person name="Wilson N.L."/>
            <person name="van de Mortel J.E."/>
            <person name="Song C."/>
            <person name="Blumhagen R."/>
            <person name="Radune D."/>
            <person name="Hostetler J.B."/>
            <person name="Brinkac L.M."/>
            <person name="Durkin A.S."/>
            <person name="Kluepfel D.A."/>
            <person name="Wechter W.P."/>
            <person name="Anderson A.J."/>
            <person name="Kim Y.C."/>
            <person name="Pierson L.S.III."/>
            <person name="Pierson E.A."/>
            <person name="Lindow S.E."/>
            <person name="Kobayashi D.Y."/>
            <person name="Raaijmakers J.M."/>
            <person name="Weller D.M."/>
            <person name="Thomashow L.S."/>
            <person name="Allen A.E."/>
            <person name="Paulsen I.T."/>
        </authorList>
    </citation>
    <scope>NUCLEOTIDE SEQUENCE [LARGE SCALE GENOMIC DNA]</scope>
    <source>
        <strain evidence="2 3">O6</strain>
    </source>
</reference>
<dbReference type="EMBL" id="AHOT01000028">
    <property type="protein sequence ID" value="EIM13438.1"/>
    <property type="molecule type" value="Genomic_DNA"/>
</dbReference>
<dbReference type="InterPro" id="IPR029058">
    <property type="entry name" value="AB_hydrolase_fold"/>
</dbReference>
<name>A0AB33WK83_9PSED</name>
<sequence length="283" mass="31680">MEASMSKNEQSTGWLGIAISKLFIRVMFRQVQGWKRDVPKRAAGFVEIARDGSRLEGASLRTSAMHPRGVVLLCHPFLKYGMHYFFENNLDQAFLEQGYHVVAFNFKGFGRSTIGGHAFADDVLAIARRVSRDNPGLPIHLVGCSFGGYHLSHALARDATPFTSAVLDSVPISVRSYFTRGPLRLAMRWISGSRLAVPTGTCAIDHSLRGVRHLPIAYFYGRNDHFIPDASVTGLSQECEALHVVGFEGCRHLENHKKHRDRYFEEIFDFFARAEARKTAVPA</sequence>